<dbReference type="Proteomes" id="UP001239445">
    <property type="component" value="Unassembled WGS sequence"/>
</dbReference>
<evidence type="ECO:0000313" key="3">
    <source>
        <dbReference type="Proteomes" id="UP001239445"/>
    </source>
</evidence>
<protein>
    <submittedName>
        <fullName evidence="2">Uncharacterized protein</fullName>
    </submittedName>
</protein>
<organism evidence="2 3">
    <name type="scientific">Echria macrotheca</name>
    <dbReference type="NCBI Taxonomy" id="438768"/>
    <lineage>
        <taxon>Eukaryota</taxon>
        <taxon>Fungi</taxon>
        <taxon>Dikarya</taxon>
        <taxon>Ascomycota</taxon>
        <taxon>Pezizomycotina</taxon>
        <taxon>Sordariomycetes</taxon>
        <taxon>Sordariomycetidae</taxon>
        <taxon>Sordariales</taxon>
        <taxon>Schizotheciaceae</taxon>
        <taxon>Echria</taxon>
    </lineage>
</organism>
<evidence type="ECO:0000313" key="2">
    <source>
        <dbReference type="EMBL" id="KAK1758108.1"/>
    </source>
</evidence>
<keyword evidence="3" id="KW-1185">Reference proteome</keyword>
<evidence type="ECO:0000256" key="1">
    <source>
        <dbReference type="SAM" id="MobiDB-lite"/>
    </source>
</evidence>
<accession>A0AAJ0BH06</accession>
<feature type="compositionally biased region" description="Basic and acidic residues" evidence="1">
    <location>
        <begin position="202"/>
        <end position="222"/>
    </location>
</feature>
<sequence length="231" mass="25836">MPAQRQHAANTPPAPFHHHDSTMSAPCRRRASTHAGTIPAACRHRAGTLPTSCRFVGLRESMGHGKDVIDVGRWTLGQSSPADPNRNRHWQTKRAPSCHDGQLTVNKYIDLAIVLHITQLIKYSNTFSIRISATSADGMFDEAVPAQQVSVMIPQNQPTTQVSQWEQFICRFLELAAPEVDTIVNRELQRLWEIGAVDQGSDARDDTLRHHADTGHDKDQRQTRKQIGSRL</sequence>
<feature type="region of interest" description="Disordered" evidence="1">
    <location>
        <begin position="202"/>
        <end position="231"/>
    </location>
</feature>
<gene>
    <name evidence="2" type="ORF">QBC47DRAFT_357998</name>
</gene>
<feature type="region of interest" description="Disordered" evidence="1">
    <location>
        <begin position="1"/>
        <end position="32"/>
    </location>
</feature>
<reference evidence="2" key="1">
    <citation type="submission" date="2023-06" db="EMBL/GenBank/DDBJ databases">
        <title>Genome-scale phylogeny and comparative genomics of the fungal order Sordariales.</title>
        <authorList>
            <consortium name="Lawrence Berkeley National Laboratory"/>
            <person name="Hensen N."/>
            <person name="Bonometti L."/>
            <person name="Westerberg I."/>
            <person name="Brannstrom I.O."/>
            <person name="Guillou S."/>
            <person name="Cros-Aarteil S."/>
            <person name="Calhoun S."/>
            <person name="Haridas S."/>
            <person name="Kuo A."/>
            <person name="Mondo S."/>
            <person name="Pangilinan J."/>
            <person name="Riley R."/>
            <person name="Labutti K."/>
            <person name="Andreopoulos B."/>
            <person name="Lipzen A."/>
            <person name="Chen C."/>
            <person name="Yanf M."/>
            <person name="Daum C."/>
            <person name="Ng V."/>
            <person name="Clum A."/>
            <person name="Steindorff A."/>
            <person name="Ohm R."/>
            <person name="Martin F."/>
            <person name="Silar P."/>
            <person name="Natvig D."/>
            <person name="Lalanne C."/>
            <person name="Gautier V."/>
            <person name="Ament-Velasquez S.L."/>
            <person name="Kruys A."/>
            <person name="Hutchinson M.I."/>
            <person name="Powell A.J."/>
            <person name="Barry K."/>
            <person name="Miller A.N."/>
            <person name="Grigoriev I.V."/>
            <person name="Debuchy R."/>
            <person name="Gladieux P."/>
            <person name="Thoren M.H."/>
            <person name="Johannesson H."/>
        </authorList>
    </citation>
    <scope>NUCLEOTIDE SEQUENCE</scope>
    <source>
        <strain evidence="2">PSN4</strain>
    </source>
</reference>
<dbReference type="EMBL" id="MU839829">
    <property type="protein sequence ID" value="KAK1758108.1"/>
    <property type="molecule type" value="Genomic_DNA"/>
</dbReference>
<comment type="caution">
    <text evidence="2">The sequence shown here is derived from an EMBL/GenBank/DDBJ whole genome shotgun (WGS) entry which is preliminary data.</text>
</comment>
<name>A0AAJ0BH06_9PEZI</name>
<proteinExistence type="predicted"/>
<dbReference type="AlphaFoldDB" id="A0AAJ0BH06"/>